<keyword evidence="1" id="KW-0812">Transmembrane</keyword>
<proteinExistence type="predicted"/>
<accession>A0A1H6FD78</accession>
<feature type="transmembrane region" description="Helical" evidence="1">
    <location>
        <begin position="28"/>
        <end position="52"/>
    </location>
</feature>
<dbReference type="PANTHER" id="PTHR32309:SF31">
    <property type="entry name" value="CAPSULAR EXOPOLYSACCHARIDE FAMILY"/>
    <property type="match status" value="1"/>
</dbReference>
<gene>
    <name evidence="2" type="ORF">MBHS_02988</name>
</gene>
<organism evidence="2 3">
    <name type="scientific">Candidatus Venteria ishoeyi</name>
    <dbReference type="NCBI Taxonomy" id="1899563"/>
    <lineage>
        <taxon>Bacteria</taxon>
        <taxon>Pseudomonadati</taxon>
        <taxon>Pseudomonadota</taxon>
        <taxon>Gammaproteobacteria</taxon>
        <taxon>Thiotrichales</taxon>
        <taxon>Thiotrichaceae</taxon>
        <taxon>Venteria</taxon>
    </lineage>
</organism>
<feature type="transmembrane region" description="Helical" evidence="1">
    <location>
        <begin position="436"/>
        <end position="457"/>
    </location>
</feature>
<keyword evidence="3" id="KW-1185">Reference proteome</keyword>
<name>A0A1H6FD78_9GAMM</name>
<dbReference type="OrthoDB" id="6148968at2"/>
<reference evidence="2 3" key="1">
    <citation type="submission" date="2016-10" db="EMBL/GenBank/DDBJ databases">
        <authorList>
            <person name="de Groot N.N."/>
        </authorList>
    </citation>
    <scope>NUCLEOTIDE SEQUENCE [LARGE SCALE GENOMIC DNA]</scope>
    <source>
        <strain evidence="2">MBHS1</strain>
    </source>
</reference>
<dbReference type="Proteomes" id="UP000236724">
    <property type="component" value="Unassembled WGS sequence"/>
</dbReference>
<evidence type="ECO:0000313" key="2">
    <source>
        <dbReference type="EMBL" id="SEH07116.1"/>
    </source>
</evidence>
<keyword evidence="1" id="KW-0472">Membrane</keyword>
<sequence length="468" mass="52863">METLEYARQHRPLWQRLLLWRVNRPQRWLRYLLLLLLCLGLIWAASLSYILLTPRSYTSAWTLILPGTGAGANVNLSGVGQIASSSSSAYGSHDLSPKVNYQHIALSPRVLGSTAESLKLTMAELGKPKIKLIPQTSLLLFKISASTPEFAQQKAQAFHSAFQQQLEQLRKEELHLRDHAVKQMLAQFNQRLNLSRQALADFQSRHYLISEQQSSDLARTLLDLQKQQADIQIRQAAAEARLHTLMKQLHLNPSQVADALLLRNDPLYTRYQQQYAKAQVEYRQAQAKWGAQHPQLKSAQKVAQASWQGLLQQARQLIGKVNKKQLTALALQENSVRAQLYQQMIETDVDSKALAAQNQYLTQQIKDFRQQLSDTARQTAELTRLKRAHQIDSAAFSSALARIDAGKSDTHASYPLIQILDPPNLPDRPSAPKKKFALLGAIVGSLFVLIGMFLLWVRTPVIHFLIDQ</sequence>
<protein>
    <recommendedName>
        <fullName evidence="4">Chain length determinant protein</fullName>
    </recommendedName>
</protein>
<dbReference type="AlphaFoldDB" id="A0A1H6FD78"/>
<evidence type="ECO:0000313" key="3">
    <source>
        <dbReference type="Proteomes" id="UP000236724"/>
    </source>
</evidence>
<dbReference type="RefSeq" id="WP_103920817.1">
    <property type="nucleotide sequence ID" value="NZ_FMSV02000515.1"/>
</dbReference>
<evidence type="ECO:0000256" key="1">
    <source>
        <dbReference type="SAM" id="Phobius"/>
    </source>
</evidence>
<dbReference type="PANTHER" id="PTHR32309">
    <property type="entry name" value="TYROSINE-PROTEIN KINASE"/>
    <property type="match status" value="1"/>
</dbReference>
<dbReference type="InterPro" id="IPR050445">
    <property type="entry name" value="Bact_polysacc_biosynth/exp"/>
</dbReference>
<keyword evidence="1" id="KW-1133">Transmembrane helix</keyword>
<dbReference type="EMBL" id="FMSV02000515">
    <property type="protein sequence ID" value="SEH07116.1"/>
    <property type="molecule type" value="Genomic_DNA"/>
</dbReference>
<evidence type="ECO:0008006" key="4">
    <source>
        <dbReference type="Google" id="ProtNLM"/>
    </source>
</evidence>